<proteinExistence type="predicted"/>
<dbReference type="NCBIfam" id="TIGR03062">
    <property type="entry name" value="pip_yhgE_Cterm"/>
    <property type="match status" value="1"/>
</dbReference>
<sequence>MTVLRLARSELKRMTGGLLPKLTILALTMVPLLYGAVYLYANWDPYGNLNQIDAALVVEDTGATSKDGTELQAGKKVADSLVEGHVFNWKQVSSAEAADAGVRTGEYAFALRIPKDFSANLVSPGSFDAANQAMLHVTTNDANNYLLSTIVDKLTTAVHSTVAKEVGEETANQLLTGFGTIHASIVKAADGASELATGVGKLSDGAATLHTGTTQLVTGADQLVAGQTQLRDGAVQLNAGAGQLSSGLNELRNKTATLPSDSQKLADGAAQVAAGNAELNTKVQDVVGQLEAADKGLRTRVLESNARLVTAGVLTQEQADKVLADFDAAAASSPVTDAKAKIAGDAAKIQQLSDGSAAVSAGASKLAAATPALTDAISQAADGAGQLSTGAATLAAGQQSALDGAAKLDDGAHQLNDGAGQLASGAVTASDGSHTLATELAKGAGDIPNPNDEQKNSVSKVIADPVAVDNVSQAKAGSYGAGLAPFFLTLALWIGVFMLVQAMRPITQRALASNAPAWKIAVGGWLPFFVVSVLQATILTLVVNLGLGLNPAHPIGMWLFMLAAVMAFSAIIQGIVALMGTPGKFVVLILLVLQLVSSGGTFPWQTTPMPLHVVHEVLPMGYVVTGMRHLIYGGELSMIWPTVLGLLGYTLLGAALSTLAVRKHKMWTLKTLKPEIAV</sequence>
<dbReference type="InterPro" id="IPR023908">
    <property type="entry name" value="xxxLxxG_rpt"/>
</dbReference>
<reference evidence="7 8" key="1">
    <citation type="submission" date="2019-06" db="EMBL/GenBank/DDBJ databases">
        <title>Whole genome shotgun sequence of Paenarthrobacter aurescens NBRC 12136.</title>
        <authorList>
            <person name="Hosoyama A."/>
            <person name="Uohara A."/>
            <person name="Ohji S."/>
            <person name="Ichikawa N."/>
        </authorList>
    </citation>
    <scope>NUCLEOTIDE SEQUENCE [LARGE SCALE GENOMIC DNA]</scope>
    <source>
        <strain evidence="7 8">NBRC 12136</strain>
    </source>
</reference>
<organism evidence="7 8">
    <name type="scientific">Paenarthrobacter aurescens</name>
    <name type="common">Arthrobacter aurescens</name>
    <dbReference type="NCBI Taxonomy" id="43663"/>
    <lineage>
        <taxon>Bacteria</taxon>
        <taxon>Bacillati</taxon>
        <taxon>Actinomycetota</taxon>
        <taxon>Actinomycetes</taxon>
        <taxon>Micrococcales</taxon>
        <taxon>Micrococcaceae</taxon>
        <taxon>Paenarthrobacter</taxon>
    </lineage>
</organism>
<evidence type="ECO:0000313" key="7">
    <source>
        <dbReference type="EMBL" id="GEB20606.1"/>
    </source>
</evidence>
<dbReference type="OrthoDB" id="9811483at2"/>
<dbReference type="InterPro" id="IPR017500">
    <property type="entry name" value="Phage_infect_YhgE_N"/>
</dbReference>
<comment type="caution">
    <text evidence="7">The sequence shown here is derived from an EMBL/GenBank/DDBJ whole genome shotgun (WGS) entry which is preliminary data.</text>
</comment>
<feature type="transmembrane region" description="Helical" evidence="5">
    <location>
        <begin position="479"/>
        <end position="500"/>
    </location>
</feature>
<dbReference type="Proteomes" id="UP000317715">
    <property type="component" value="Unassembled WGS sequence"/>
</dbReference>
<evidence type="ECO:0000256" key="3">
    <source>
        <dbReference type="ARBA" id="ARBA00022989"/>
    </source>
</evidence>
<dbReference type="EMBL" id="BJMD01000023">
    <property type="protein sequence ID" value="GEB20606.1"/>
    <property type="molecule type" value="Genomic_DNA"/>
</dbReference>
<dbReference type="Gene3D" id="1.10.287.950">
    <property type="entry name" value="Methyl-accepting chemotaxis protein"/>
    <property type="match status" value="1"/>
</dbReference>
<keyword evidence="8" id="KW-1185">Reference proteome</keyword>
<feature type="transmembrane region" description="Helical" evidence="5">
    <location>
        <begin position="585"/>
        <end position="604"/>
    </location>
</feature>
<accession>A0A4Y3NN45</accession>
<dbReference type="NCBIfam" id="TIGR03061">
    <property type="entry name" value="pip_yhgE_Nterm"/>
    <property type="match status" value="1"/>
</dbReference>
<evidence type="ECO:0000313" key="8">
    <source>
        <dbReference type="Proteomes" id="UP000317715"/>
    </source>
</evidence>
<feature type="domain" description="ABC-2 type transporter transmembrane" evidence="6">
    <location>
        <begin position="451"/>
        <end position="657"/>
    </location>
</feature>
<evidence type="ECO:0000256" key="4">
    <source>
        <dbReference type="ARBA" id="ARBA00023136"/>
    </source>
</evidence>
<feature type="transmembrane region" description="Helical" evidence="5">
    <location>
        <begin position="21"/>
        <end position="41"/>
    </location>
</feature>
<dbReference type="GO" id="GO:0140359">
    <property type="term" value="F:ABC-type transporter activity"/>
    <property type="evidence" value="ECO:0007669"/>
    <property type="project" value="InterPro"/>
</dbReference>
<dbReference type="PANTHER" id="PTHR43077">
    <property type="entry name" value="TRANSPORT PERMEASE YVFS-RELATED"/>
    <property type="match status" value="1"/>
</dbReference>
<dbReference type="GO" id="GO:0016020">
    <property type="term" value="C:membrane"/>
    <property type="evidence" value="ECO:0007669"/>
    <property type="project" value="UniProtKB-SubCell"/>
</dbReference>
<evidence type="ECO:0000259" key="6">
    <source>
        <dbReference type="Pfam" id="PF12698"/>
    </source>
</evidence>
<dbReference type="NCBIfam" id="TIGR03057">
    <property type="entry name" value="xxxLxxG_by_4"/>
    <property type="match status" value="5"/>
</dbReference>
<dbReference type="AlphaFoldDB" id="A0A4Y3NN45"/>
<gene>
    <name evidence="7" type="primary">yhgE</name>
    <name evidence="7" type="ORF">AAU01_33610</name>
</gene>
<dbReference type="Pfam" id="PF12698">
    <property type="entry name" value="ABC2_membrane_3"/>
    <property type="match status" value="1"/>
</dbReference>
<dbReference type="InterPro" id="IPR017501">
    <property type="entry name" value="Phage_infect_YhgE_C"/>
</dbReference>
<dbReference type="PANTHER" id="PTHR43077:SF5">
    <property type="entry name" value="PHAGE INFECTION PROTEIN"/>
    <property type="match status" value="1"/>
</dbReference>
<keyword evidence="3 5" id="KW-1133">Transmembrane helix</keyword>
<keyword evidence="4 5" id="KW-0472">Membrane</keyword>
<feature type="transmembrane region" description="Helical" evidence="5">
    <location>
        <begin position="638"/>
        <end position="661"/>
    </location>
</feature>
<evidence type="ECO:0000256" key="1">
    <source>
        <dbReference type="ARBA" id="ARBA00004141"/>
    </source>
</evidence>
<keyword evidence="2 5" id="KW-0812">Transmembrane</keyword>
<evidence type="ECO:0000256" key="5">
    <source>
        <dbReference type="SAM" id="Phobius"/>
    </source>
</evidence>
<dbReference type="RefSeq" id="WP_141285523.1">
    <property type="nucleotide sequence ID" value="NZ_BAAAWK010000001.1"/>
</dbReference>
<feature type="transmembrane region" description="Helical" evidence="5">
    <location>
        <begin position="520"/>
        <end position="543"/>
    </location>
</feature>
<dbReference type="InterPro" id="IPR013525">
    <property type="entry name" value="ABC2_TM"/>
</dbReference>
<protein>
    <submittedName>
        <fullName evidence="7">ABC transporter</fullName>
    </submittedName>
</protein>
<feature type="transmembrane region" description="Helical" evidence="5">
    <location>
        <begin position="555"/>
        <end position="578"/>
    </location>
</feature>
<dbReference type="InterPro" id="IPR051328">
    <property type="entry name" value="T7SS_ABC-Transporter"/>
</dbReference>
<name>A0A4Y3NN45_PAEAU</name>
<dbReference type="GeneID" id="97299800"/>
<comment type="subcellular location">
    <subcellularLocation>
        <location evidence="1">Membrane</location>
        <topology evidence="1">Multi-pass membrane protein</topology>
    </subcellularLocation>
</comment>
<evidence type="ECO:0000256" key="2">
    <source>
        <dbReference type="ARBA" id="ARBA00022692"/>
    </source>
</evidence>